<organism evidence="1 2">
    <name type="scientific">Pseudoduganella lutea</name>
    <dbReference type="NCBI Taxonomy" id="321985"/>
    <lineage>
        <taxon>Bacteria</taxon>
        <taxon>Pseudomonadati</taxon>
        <taxon>Pseudomonadota</taxon>
        <taxon>Betaproteobacteria</taxon>
        <taxon>Burkholderiales</taxon>
        <taxon>Oxalobacteraceae</taxon>
        <taxon>Telluria group</taxon>
        <taxon>Pseudoduganella</taxon>
    </lineage>
</organism>
<protein>
    <submittedName>
        <fullName evidence="1">Uncharacterized protein</fullName>
    </submittedName>
</protein>
<sequence length="72" mass="8050">MVFVQFSFSDAQLAAGSWQLAVGSWQLAVGSWQYESFQLWPRPIHLNQARIACYSTARLLPAGSSPHIRNLS</sequence>
<dbReference type="AlphaFoldDB" id="A0A4V0Z4B1"/>
<evidence type="ECO:0000313" key="2">
    <source>
        <dbReference type="Proteomes" id="UP000290637"/>
    </source>
</evidence>
<dbReference type="Proteomes" id="UP000290637">
    <property type="component" value="Chromosome"/>
</dbReference>
<accession>A0A4V0Z4B1</accession>
<gene>
    <name evidence="1" type="ORF">EWM63_27880</name>
</gene>
<evidence type="ECO:0000313" key="1">
    <source>
        <dbReference type="EMBL" id="QBE66323.1"/>
    </source>
</evidence>
<keyword evidence="2" id="KW-1185">Reference proteome</keyword>
<reference evidence="1 2" key="1">
    <citation type="submission" date="2019-02" db="EMBL/GenBank/DDBJ databases">
        <title>Draft Genome Sequences of Six Type Strains of the Genus Massilia.</title>
        <authorList>
            <person name="Miess H."/>
            <person name="Frediansyhah A."/>
            <person name="Gross H."/>
        </authorList>
    </citation>
    <scope>NUCLEOTIDE SEQUENCE [LARGE SCALE GENOMIC DNA]</scope>
    <source>
        <strain evidence="1 2">DSM 17473</strain>
    </source>
</reference>
<dbReference type="KEGG" id="plue:EWM63_27880"/>
<name>A0A4V0Z4B1_9BURK</name>
<dbReference type="EMBL" id="CP035913">
    <property type="protein sequence ID" value="QBE66323.1"/>
    <property type="molecule type" value="Genomic_DNA"/>
</dbReference>
<proteinExistence type="predicted"/>